<protein>
    <submittedName>
        <fullName evidence="2">Uncharacterized protein</fullName>
    </submittedName>
</protein>
<comment type="caution">
    <text evidence="2">The sequence shown here is derived from an EMBL/GenBank/DDBJ whole genome shotgun (WGS) entry which is preliminary data.</text>
</comment>
<name>A0ABN8DS86_9VIBR</name>
<evidence type="ECO:0000313" key="2">
    <source>
        <dbReference type="EMBL" id="CAH0529872.1"/>
    </source>
</evidence>
<dbReference type="Proteomes" id="UP000838160">
    <property type="component" value="Unassembled WGS sequence"/>
</dbReference>
<organism evidence="2 3">
    <name type="scientific">Vibrio hippocampi</name>
    <dbReference type="NCBI Taxonomy" id="654686"/>
    <lineage>
        <taxon>Bacteria</taxon>
        <taxon>Pseudomonadati</taxon>
        <taxon>Pseudomonadota</taxon>
        <taxon>Gammaproteobacteria</taxon>
        <taxon>Vibrionales</taxon>
        <taxon>Vibrionaceae</taxon>
        <taxon>Vibrio</taxon>
    </lineage>
</organism>
<keyword evidence="1" id="KW-0812">Transmembrane</keyword>
<proteinExistence type="predicted"/>
<keyword evidence="1" id="KW-0472">Membrane</keyword>
<evidence type="ECO:0000256" key="1">
    <source>
        <dbReference type="SAM" id="Phobius"/>
    </source>
</evidence>
<feature type="transmembrane region" description="Helical" evidence="1">
    <location>
        <begin position="12"/>
        <end position="30"/>
    </location>
</feature>
<dbReference type="EMBL" id="CAKLCM010000003">
    <property type="protein sequence ID" value="CAH0529872.1"/>
    <property type="molecule type" value="Genomic_DNA"/>
</dbReference>
<gene>
    <name evidence="2" type="ORF">VHP8226_03628</name>
</gene>
<keyword evidence="3" id="KW-1185">Reference proteome</keyword>
<accession>A0ABN8DS86</accession>
<reference evidence="2" key="1">
    <citation type="submission" date="2021-12" db="EMBL/GenBank/DDBJ databases">
        <authorList>
            <person name="Rodrigo-Torres L."/>
            <person name="Arahal R. D."/>
            <person name="Lucena T."/>
        </authorList>
    </citation>
    <scope>NUCLEOTIDE SEQUENCE</scope>
    <source>
        <strain evidence="2">CECT 8226</strain>
    </source>
</reference>
<evidence type="ECO:0000313" key="3">
    <source>
        <dbReference type="Proteomes" id="UP000838160"/>
    </source>
</evidence>
<sequence length="80" mass="8982">MVNLVRLKEIINIGVIIMIILSIKILIGLLPKKKPQIIWGLLSLNSVRLFYPPLRHITFTVVNRIVVGGSTADCCTARWS</sequence>
<keyword evidence="1" id="KW-1133">Transmembrane helix</keyword>